<evidence type="ECO:0000313" key="2">
    <source>
        <dbReference type="Proteomes" id="UP000061227"/>
    </source>
</evidence>
<dbReference type="EMBL" id="DF968063">
    <property type="protein sequence ID" value="GAP02513.1"/>
    <property type="molecule type" value="Genomic_DNA"/>
</dbReference>
<dbReference type="GO" id="GO:0006598">
    <property type="term" value="P:polyamine catabolic process"/>
    <property type="evidence" value="ECO:0007669"/>
    <property type="project" value="TreeGrafter"/>
</dbReference>
<dbReference type="PANTHER" id="PTHR43235">
    <property type="entry name" value="GLUTAMINE AMIDOTRANSFERASE PB2B2.05-RELATED"/>
    <property type="match status" value="1"/>
</dbReference>
<reference evidence="1 2" key="1">
    <citation type="journal article" date="2015" name="BMC Genomics">
        <title>Comparative genomics of Fructobacillus spp. and Leuconostoc spp. reveals niche-specific evolution of Fructobacillus spp.</title>
        <authorList>
            <person name="Endo A."/>
            <person name="Tanizawa Y."/>
            <person name="Tanaka N."/>
            <person name="Maeno S."/>
            <person name="Kumar H."/>
            <person name="Shiwa Y."/>
            <person name="Okada S."/>
            <person name="Yoshikawa H."/>
            <person name="Dicks L."/>
            <person name="Nakagawa J."/>
            <person name="Arita M."/>
        </authorList>
    </citation>
    <scope>NUCLEOTIDE SEQUENCE [LARGE SCALE GENOMIC DNA]</scope>
    <source>
        <strain evidence="1 2">DSM 15468</strain>
    </source>
</reference>
<dbReference type="Pfam" id="PF07722">
    <property type="entry name" value="Peptidase_C26"/>
    <property type="match status" value="1"/>
</dbReference>
<dbReference type="Proteomes" id="UP000061227">
    <property type="component" value="Unassembled WGS sequence"/>
</dbReference>
<gene>
    <name evidence="1" type="ORF">FPFC_013960</name>
</gene>
<dbReference type="STRING" id="220714.SAMN05660469_0465"/>
<dbReference type="GO" id="GO:0033969">
    <property type="term" value="F:gamma-glutamyl-gamma-aminobutyrate hydrolase activity"/>
    <property type="evidence" value="ECO:0007669"/>
    <property type="project" value="TreeGrafter"/>
</dbReference>
<evidence type="ECO:0000313" key="1">
    <source>
        <dbReference type="EMBL" id="GAP02513.1"/>
    </source>
</evidence>
<dbReference type="CDD" id="cd01745">
    <property type="entry name" value="GATase1_2"/>
    <property type="match status" value="1"/>
</dbReference>
<dbReference type="GO" id="GO:0005829">
    <property type="term" value="C:cytosol"/>
    <property type="evidence" value="ECO:0007669"/>
    <property type="project" value="TreeGrafter"/>
</dbReference>
<dbReference type="RefSeq" id="WP_059376503.1">
    <property type="nucleotide sequence ID" value="NZ_DF968063.1"/>
</dbReference>
<dbReference type="PANTHER" id="PTHR43235:SF1">
    <property type="entry name" value="GLUTAMINE AMIDOTRANSFERASE PB2B2.05-RELATED"/>
    <property type="match status" value="1"/>
</dbReference>
<dbReference type="InterPro" id="IPR044668">
    <property type="entry name" value="PuuD-like"/>
</dbReference>
<keyword evidence="2" id="KW-1185">Reference proteome</keyword>
<dbReference type="InterPro" id="IPR029062">
    <property type="entry name" value="Class_I_gatase-like"/>
</dbReference>
<protein>
    <submittedName>
        <fullName evidence="1">Uncharacterized protein</fullName>
    </submittedName>
</protein>
<organism evidence="1 2">
    <name type="scientific">Fructobacillus pseudoficulneus</name>
    <dbReference type="NCBI Taxonomy" id="220714"/>
    <lineage>
        <taxon>Bacteria</taxon>
        <taxon>Bacillati</taxon>
        <taxon>Bacillota</taxon>
        <taxon>Bacilli</taxon>
        <taxon>Lactobacillales</taxon>
        <taxon>Lactobacillaceae</taxon>
        <taxon>Fructobacillus</taxon>
    </lineage>
</organism>
<dbReference type="Gene3D" id="3.40.50.880">
    <property type="match status" value="1"/>
</dbReference>
<accession>A0A3F3H7Y0</accession>
<name>A0A3F3H7Y0_9LACO</name>
<proteinExistence type="predicted"/>
<dbReference type="InterPro" id="IPR011697">
    <property type="entry name" value="Peptidase_C26"/>
</dbReference>
<dbReference type="PROSITE" id="PS51273">
    <property type="entry name" value="GATASE_TYPE_1"/>
    <property type="match status" value="1"/>
</dbReference>
<dbReference type="SUPFAM" id="SSF52317">
    <property type="entry name" value="Class I glutamine amidotransferase-like"/>
    <property type="match status" value="1"/>
</dbReference>
<dbReference type="OrthoDB" id="9813383at2"/>
<sequence>MRIGITADANMQPTTAPRLRLAPYVRKSLVDVLVKNDITPVILPIAKPEMAAELVGMVDAIIIPGGPDVSPALYGEDLHQRIGMTYLPRDEFELALLRESVQQKKPVLGICRGVQIINVAFGGTLYQDLNSQLDGAAIRHEQVPDAAFPTHYINVEENSFMAQSQGTHPFVNSKHHQAVKVVAPGFHVTARANDDVIEGIENEDQSIIGVQWHPEAFWQDHAEQEQLFLDFFQLVRDRQGQ</sequence>
<dbReference type="AlphaFoldDB" id="A0A3F3H7Y0"/>